<feature type="transmembrane region" description="Helical" evidence="2">
    <location>
        <begin position="109"/>
        <end position="131"/>
    </location>
</feature>
<organism evidence="3 4">
    <name type="scientific">Saprolegnia diclina (strain VS20)</name>
    <dbReference type="NCBI Taxonomy" id="1156394"/>
    <lineage>
        <taxon>Eukaryota</taxon>
        <taxon>Sar</taxon>
        <taxon>Stramenopiles</taxon>
        <taxon>Oomycota</taxon>
        <taxon>Saprolegniomycetes</taxon>
        <taxon>Saprolegniales</taxon>
        <taxon>Saprolegniaceae</taxon>
        <taxon>Saprolegnia</taxon>
    </lineage>
</organism>
<protein>
    <submittedName>
        <fullName evidence="3">Uncharacterized protein</fullName>
    </submittedName>
</protein>
<reference evidence="3 4" key="1">
    <citation type="submission" date="2012-04" db="EMBL/GenBank/DDBJ databases">
        <title>The Genome Sequence of Saprolegnia declina VS20.</title>
        <authorList>
            <consortium name="The Broad Institute Genome Sequencing Platform"/>
            <person name="Russ C."/>
            <person name="Nusbaum C."/>
            <person name="Tyler B."/>
            <person name="van West P."/>
            <person name="Dieguez-Uribeondo J."/>
            <person name="de Bruijn I."/>
            <person name="Tripathy S."/>
            <person name="Jiang R."/>
            <person name="Young S.K."/>
            <person name="Zeng Q."/>
            <person name="Gargeya S."/>
            <person name="Fitzgerald M."/>
            <person name="Haas B."/>
            <person name="Abouelleil A."/>
            <person name="Alvarado L."/>
            <person name="Arachchi H.M."/>
            <person name="Berlin A."/>
            <person name="Chapman S.B."/>
            <person name="Goldberg J."/>
            <person name="Griggs A."/>
            <person name="Gujja S."/>
            <person name="Hansen M."/>
            <person name="Howarth C."/>
            <person name="Imamovic A."/>
            <person name="Larimer J."/>
            <person name="McCowen C."/>
            <person name="Montmayeur A."/>
            <person name="Murphy C."/>
            <person name="Neiman D."/>
            <person name="Pearson M."/>
            <person name="Priest M."/>
            <person name="Roberts A."/>
            <person name="Saif S."/>
            <person name="Shea T."/>
            <person name="Sisk P."/>
            <person name="Sykes S."/>
            <person name="Wortman J."/>
            <person name="Nusbaum C."/>
            <person name="Birren B."/>
        </authorList>
    </citation>
    <scope>NUCLEOTIDE SEQUENCE [LARGE SCALE GENOMIC DNA]</scope>
    <source>
        <strain evidence="3 4">VS20</strain>
    </source>
</reference>
<evidence type="ECO:0000313" key="4">
    <source>
        <dbReference type="Proteomes" id="UP000030762"/>
    </source>
</evidence>
<keyword evidence="2" id="KW-1133">Transmembrane helix</keyword>
<dbReference type="OMA" id="ADWAYAG"/>
<dbReference type="AlphaFoldDB" id="T0Q793"/>
<feature type="transmembrane region" description="Helical" evidence="2">
    <location>
        <begin position="194"/>
        <end position="212"/>
    </location>
</feature>
<sequence length="259" mass="27952">MELPAHDDGSHQMADRASKCDAPPLAHWRFRRAMAALPESLLIFALVLGGATALCGHRYIQHIGLTLLLLEYFFILTLNQVAAVVTVLALTVYLVIAKSRHVLADWAYAGLRAVVCLGGILGLCLFLYYANATTLDVVTLGCCGATAVIFVGMFAFCDDRVSFIVTTSVLGTVLVITTAALWDNDALVLQIWHLPSAAFLLLLSCSVQWHVAHMSPAPSTRLLWETPRHSNVTAPATPTPKADIAATPRDNEAHPPSIV</sequence>
<dbReference type="GeneID" id="19949578"/>
<feature type="region of interest" description="Disordered" evidence="1">
    <location>
        <begin position="231"/>
        <end position="259"/>
    </location>
</feature>
<dbReference type="VEuPathDB" id="FungiDB:SDRG_08851"/>
<dbReference type="InParanoid" id="T0Q793"/>
<feature type="transmembrane region" description="Helical" evidence="2">
    <location>
        <begin position="72"/>
        <end position="97"/>
    </location>
</feature>
<evidence type="ECO:0000256" key="2">
    <source>
        <dbReference type="SAM" id="Phobius"/>
    </source>
</evidence>
<keyword evidence="4" id="KW-1185">Reference proteome</keyword>
<feature type="transmembrane region" description="Helical" evidence="2">
    <location>
        <begin position="41"/>
        <end position="60"/>
    </location>
</feature>
<feature type="transmembrane region" description="Helical" evidence="2">
    <location>
        <begin position="137"/>
        <end position="156"/>
    </location>
</feature>
<dbReference type="RefSeq" id="XP_008612972.1">
    <property type="nucleotide sequence ID" value="XM_008614750.1"/>
</dbReference>
<dbReference type="Proteomes" id="UP000030762">
    <property type="component" value="Unassembled WGS sequence"/>
</dbReference>
<name>T0Q793_SAPDV</name>
<dbReference type="OrthoDB" id="77032at2759"/>
<evidence type="ECO:0000256" key="1">
    <source>
        <dbReference type="SAM" id="MobiDB-lite"/>
    </source>
</evidence>
<gene>
    <name evidence="3" type="ORF">SDRG_08851</name>
</gene>
<feature type="transmembrane region" description="Helical" evidence="2">
    <location>
        <begin position="163"/>
        <end position="182"/>
    </location>
</feature>
<keyword evidence="2" id="KW-0472">Membrane</keyword>
<dbReference type="EMBL" id="JH767158">
    <property type="protein sequence ID" value="EQC33749.1"/>
    <property type="molecule type" value="Genomic_DNA"/>
</dbReference>
<evidence type="ECO:0000313" key="3">
    <source>
        <dbReference type="EMBL" id="EQC33749.1"/>
    </source>
</evidence>
<accession>T0Q793</accession>
<proteinExistence type="predicted"/>
<keyword evidence="2" id="KW-0812">Transmembrane</keyword>